<organism evidence="13 14">
    <name type="scientific">Sorghum bicolor</name>
    <name type="common">Sorghum</name>
    <name type="synonym">Sorghum vulgare</name>
    <dbReference type="NCBI Taxonomy" id="4558"/>
    <lineage>
        <taxon>Eukaryota</taxon>
        <taxon>Viridiplantae</taxon>
        <taxon>Streptophyta</taxon>
        <taxon>Embryophyta</taxon>
        <taxon>Tracheophyta</taxon>
        <taxon>Spermatophyta</taxon>
        <taxon>Magnoliopsida</taxon>
        <taxon>Liliopsida</taxon>
        <taxon>Poales</taxon>
        <taxon>Poaceae</taxon>
        <taxon>PACMAD clade</taxon>
        <taxon>Panicoideae</taxon>
        <taxon>Andropogonodae</taxon>
        <taxon>Andropogoneae</taxon>
        <taxon>Sorghinae</taxon>
        <taxon>Sorghum</taxon>
    </lineage>
</organism>
<dbReference type="InterPro" id="IPR008271">
    <property type="entry name" value="Ser/Thr_kinase_AS"/>
</dbReference>
<dbReference type="PANTHER" id="PTHR45707:SF76">
    <property type="entry name" value="PROTEIN KINASE DOMAIN-CONTAINING PROTEIN"/>
    <property type="match status" value="1"/>
</dbReference>
<evidence type="ECO:0000256" key="6">
    <source>
        <dbReference type="ARBA" id="ARBA00022840"/>
    </source>
</evidence>
<dbReference type="FunFam" id="1.10.510.10:FF:001023">
    <property type="entry name" value="Os07g0541700 protein"/>
    <property type="match status" value="1"/>
</dbReference>
<feature type="domain" description="Protein kinase" evidence="12">
    <location>
        <begin position="37"/>
        <end position="327"/>
    </location>
</feature>
<feature type="region of interest" description="Disordered" evidence="10">
    <location>
        <begin position="1"/>
        <end position="21"/>
    </location>
</feature>
<dbReference type="EC" id="2.7.11.1" evidence="1"/>
<keyword evidence="11" id="KW-0472">Membrane</keyword>
<keyword evidence="11" id="KW-1133">Transmembrane helix</keyword>
<feature type="transmembrane region" description="Helical" evidence="11">
    <location>
        <begin position="649"/>
        <end position="667"/>
    </location>
</feature>
<feature type="region of interest" description="Disordered" evidence="10">
    <location>
        <begin position="337"/>
        <end position="358"/>
    </location>
</feature>
<evidence type="ECO:0000256" key="10">
    <source>
        <dbReference type="SAM" id="MobiDB-lite"/>
    </source>
</evidence>
<keyword evidence="6 9" id="KW-0067">ATP-binding</keyword>
<reference evidence="13" key="1">
    <citation type="journal article" date="2019" name="BMC Genomics">
        <title>A new reference genome for Sorghum bicolor reveals high levels of sequence similarity between sweet and grain genotypes: implications for the genetics of sugar metabolism.</title>
        <authorList>
            <person name="Cooper E.A."/>
            <person name="Brenton Z.W."/>
            <person name="Flinn B.S."/>
            <person name="Jenkins J."/>
            <person name="Shu S."/>
            <person name="Flowers D."/>
            <person name="Luo F."/>
            <person name="Wang Y."/>
            <person name="Xia P."/>
            <person name="Barry K."/>
            <person name="Daum C."/>
            <person name="Lipzen A."/>
            <person name="Yoshinaga Y."/>
            <person name="Schmutz J."/>
            <person name="Saski C."/>
            <person name="Vermerris W."/>
            <person name="Kresovich S."/>
        </authorList>
    </citation>
    <scope>NUCLEOTIDE SEQUENCE</scope>
</reference>
<feature type="compositionally biased region" description="Polar residues" evidence="10">
    <location>
        <begin position="8"/>
        <end position="20"/>
    </location>
</feature>
<keyword evidence="3" id="KW-0808">Transferase</keyword>
<dbReference type="AlphaFoldDB" id="A0A921QWD8"/>
<dbReference type="InterPro" id="IPR017441">
    <property type="entry name" value="Protein_kinase_ATP_BS"/>
</dbReference>
<dbReference type="PROSITE" id="PS50011">
    <property type="entry name" value="PROTEIN_KINASE_DOM"/>
    <property type="match status" value="1"/>
</dbReference>
<gene>
    <name evidence="13" type="ORF">BDA96_05G095900</name>
</gene>
<comment type="catalytic activity">
    <reaction evidence="8">
        <text>L-seryl-[protein] + ATP = O-phospho-L-seryl-[protein] + ADP + H(+)</text>
        <dbReference type="Rhea" id="RHEA:17989"/>
        <dbReference type="Rhea" id="RHEA-COMP:9863"/>
        <dbReference type="Rhea" id="RHEA-COMP:11604"/>
        <dbReference type="ChEBI" id="CHEBI:15378"/>
        <dbReference type="ChEBI" id="CHEBI:29999"/>
        <dbReference type="ChEBI" id="CHEBI:30616"/>
        <dbReference type="ChEBI" id="CHEBI:83421"/>
        <dbReference type="ChEBI" id="CHEBI:456216"/>
        <dbReference type="EC" id="2.7.11.1"/>
    </reaction>
</comment>
<dbReference type="PANTHER" id="PTHR45707">
    <property type="entry name" value="C2 CALCIUM/LIPID-BINDING PLANT PHOSPHORIBOSYLTRANSFERASE FAMILY PROTEIN"/>
    <property type="match status" value="1"/>
</dbReference>
<dbReference type="PROSITE" id="PS00108">
    <property type="entry name" value="PROTEIN_KINASE_ST"/>
    <property type="match status" value="1"/>
</dbReference>
<evidence type="ECO:0000256" key="5">
    <source>
        <dbReference type="ARBA" id="ARBA00022777"/>
    </source>
</evidence>
<dbReference type="SMART" id="SM00220">
    <property type="entry name" value="S_TKc"/>
    <property type="match status" value="1"/>
</dbReference>
<dbReference type="InterPro" id="IPR011009">
    <property type="entry name" value="Kinase-like_dom_sf"/>
</dbReference>
<dbReference type="SUPFAM" id="SSF57889">
    <property type="entry name" value="Cysteine-rich domain"/>
    <property type="match status" value="2"/>
</dbReference>
<dbReference type="PROSITE" id="PS00107">
    <property type="entry name" value="PROTEIN_KINASE_ATP"/>
    <property type="match status" value="1"/>
</dbReference>
<reference evidence="13" key="2">
    <citation type="submission" date="2020-10" db="EMBL/GenBank/DDBJ databases">
        <authorList>
            <person name="Cooper E.A."/>
            <person name="Brenton Z.W."/>
            <person name="Flinn B.S."/>
            <person name="Jenkins J."/>
            <person name="Shu S."/>
            <person name="Flowers D."/>
            <person name="Luo F."/>
            <person name="Wang Y."/>
            <person name="Xia P."/>
            <person name="Barry K."/>
            <person name="Daum C."/>
            <person name="Lipzen A."/>
            <person name="Yoshinaga Y."/>
            <person name="Schmutz J."/>
            <person name="Saski C."/>
            <person name="Vermerris W."/>
            <person name="Kresovich S."/>
        </authorList>
    </citation>
    <scope>NUCLEOTIDE SEQUENCE</scope>
</reference>
<dbReference type="InterPro" id="IPR046349">
    <property type="entry name" value="C1-like_sf"/>
</dbReference>
<evidence type="ECO:0000256" key="8">
    <source>
        <dbReference type="ARBA" id="ARBA00048679"/>
    </source>
</evidence>
<dbReference type="Gene3D" id="3.30.200.20">
    <property type="entry name" value="Phosphorylase Kinase, domain 1"/>
    <property type="match status" value="1"/>
</dbReference>
<keyword evidence="4 9" id="KW-0547">Nucleotide-binding</keyword>
<evidence type="ECO:0000256" key="4">
    <source>
        <dbReference type="ARBA" id="ARBA00022741"/>
    </source>
</evidence>
<name>A0A921QWD8_SORBI</name>
<evidence type="ECO:0000256" key="1">
    <source>
        <dbReference type="ARBA" id="ARBA00012513"/>
    </source>
</evidence>
<keyword evidence="2" id="KW-0723">Serine/threonine-protein kinase</keyword>
<evidence type="ECO:0000256" key="7">
    <source>
        <dbReference type="ARBA" id="ARBA00047899"/>
    </source>
</evidence>
<dbReference type="GO" id="GO:0005524">
    <property type="term" value="F:ATP binding"/>
    <property type="evidence" value="ECO:0007669"/>
    <property type="project" value="UniProtKB-UniRule"/>
</dbReference>
<evidence type="ECO:0000313" key="13">
    <source>
        <dbReference type="EMBL" id="KAG0529409.1"/>
    </source>
</evidence>
<evidence type="ECO:0000256" key="3">
    <source>
        <dbReference type="ARBA" id="ARBA00022679"/>
    </source>
</evidence>
<evidence type="ECO:0000256" key="11">
    <source>
        <dbReference type="SAM" id="Phobius"/>
    </source>
</evidence>
<sequence>MNKRNRTSDNSPRKSNQISDNPRKLPYELIKSITNNFSQDQKLGCGSFGQVFKGVLEDGEEVAVKMVRFMGNINDQHFENEFDILKRLKHRNIVRLVGFCDEAEDVLVKYQGQIVVCQRIHRALCLEYMPNGSLGKLLSGENLGKNWRIRYKIIKGICKGLEYLQEGLEFPIFHFDLKPDNILLNEKMVPKISDFGSSRLIDEENTKKTLTPQGTLGYLPPEFIDYQVISKEHDIYSLGAIITKIVTGISGYSDVADMDAQESVEHVHGNWTKCVQEILRYASLEVDCKQVRRCIQIARRCMDHDRHKRPTIKDIVRQLNQHKRPPIKESPRMEKVYEPSTEYNGRRTPTPTPIPTSPPYEPSYSYIASFDSEPAMFMSPHLCHWQLPDGQDVDWDWDWDWDWDLDWEAAEQTGPEKQKRNVHSDPPSEIWHPTHPEHKLKLMTGLLFLCDGGKEPGYGPRYACDCGHTLDLHTRCALADDPLFCLHTLVRPLFGYSKQFEFRFLQEASSSPAEEEEGRRVCDACGEPTRGFVYHCSDQGLDLHPCCASLPDRIILDGRACDLHRRASRPCALCLENEGQRRWFWAYRCNLDGEEAAVDLHVACLKATARRSWETCYRNRNQDDVGGGGGALNVDSMLENMFTSTFGDIAGTLASFITALVFGSLIVKL</sequence>
<dbReference type="Gene3D" id="1.10.510.10">
    <property type="entry name" value="Transferase(Phosphotransferase) domain 1"/>
    <property type="match status" value="1"/>
</dbReference>
<evidence type="ECO:0000256" key="9">
    <source>
        <dbReference type="PROSITE-ProRule" id="PRU10141"/>
    </source>
</evidence>
<feature type="region of interest" description="Disordered" evidence="10">
    <location>
        <begin position="412"/>
        <end position="434"/>
    </location>
</feature>
<dbReference type="GO" id="GO:0004674">
    <property type="term" value="F:protein serine/threonine kinase activity"/>
    <property type="evidence" value="ECO:0007669"/>
    <property type="project" value="UniProtKB-KW"/>
</dbReference>
<proteinExistence type="predicted"/>
<dbReference type="SUPFAM" id="SSF56112">
    <property type="entry name" value="Protein kinase-like (PK-like)"/>
    <property type="match status" value="1"/>
</dbReference>
<keyword evidence="11" id="KW-0812">Transmembrane</keyword>
<feature type="compositionally biased region" description="Basic and acidic residues" evidence="10">
    <location>
        <begin position="414"/>
        <end position="423"/>
    </location>
</feature>
<dbReference type="InterPro" id="IPR000719">
    <property type="entry name" value="Prot_kinase_dom"/>
</dbReference>
<keyword evidence="5" id="KW-0418">Kinase</keyword>
<accession>A0A921QWD8</accession>
<comment type="catalytic activity">
    <reaction evidence="7">
        <text>L-threonyl-[protein] + ATP = O-phospho-L-threonyl-[protein] + ADP + H(+)</text>
        <dbReference type="Rhea" id="RHEA:46608"/>
        <dbReference type="Rhea" id="RHEA-COMP:11060"/>
        <dbReference type="Rhea" id="RHEA-COMP:11605"/>
        <dbReference type="ChEBI" id="CHEBI:15378"/>
        <dbReference type="ChEBI" id="CHEBI:30013"/>
        <dbReference type="ChEBI" id="CHEBI:30616"/>
        <dbReference type="ChEBI" id="CHEBI:61977"/>
        <dbReference type="ChEBI" id="CHEBI:456216"/>
        <dbReference type="EC" id="2.7.11.1"/>
    </reaction>
</comment>
<evidence type="ECO:0000313" key="14">
    <source>
        <dbReference type="Proteomes" id="UP000807115"/>
    </source>
</evidence>
<dbReference type="EMBL" id="CM027684">
    <property type="protein sequence ID" value="KAG0529409.1"/>
    <property type="molecule type" value="Genomic_DNA"/>
</dbReference>
<protein>
    <recommendedName>
        <fullName evidence="1">non-specific serine/threonine protein kinase</fullName>
        <ecNumber evidence="1">2.7.11.1</ecNumber>
    </recommendedName>
</protein>
<evidence type="ECO:0000256" key="2">
    <source>
        <dbReference type="ARBA" id="ARBA00022527"/>
    </source>
</evidence>
<dbReference type="Proteomes" id="UP000807115">
    <property type="component" value="Chromosome 5"/>
</dbReference>
<comment type="caution">
    <text evidence="13">The sequence shown here is derived from an EMBL/GenBank/DDBJ whole genome shotgun (WGS) entry which is preliminary data.</text>
</comment>
<feature type="binding site" evidence="9">
    <location>
        <position position="65"/>
    </location>
    <ligand>
        <name>ATP</name>
        <dbReference type="ChEBI" id="CHEBI:30616"/>
    </ligand>
</feature>
<evidence type="ECO:0000259" key="12">
    <source>
        <dbReference type="PROSITE" id="PS50011"/>
    </source>
</evidence>
<dbReference type="Pfam" id="PF00069">
    <property type="entry name" value="Pkinase"/>
    <property type="match status" value="1"/>
</dbReference>